<feature type="transmembrane region" description="Helical" evidence="1">
    <location>
        <begin position="18"/>
        <end position="39"/>
    </location>
</feature>
<dbReference type="EMBL" id="JX649893">
    <property type="protein sequence ID" value="AGC72154.1"/>
    <property type="molecule type" value="Genomic_DNA"/>
</dbReference>
<proteinExistence type="predicted"/>
<keyword evidence="1" id="KW-0472">Membrane</keyword>
<sequence length="396" mass="44962">MRDAPRGRDRNLMGTRAAILMCVLTLGLSLPLLGVWWAGKPVAPYLGWPPTTRSVVHAPFSWPVSIGVLLLMSGILAPLTLRVLHAPSRERRAAVTAFPWWGWGAAIWTLVLWGLAWTRFEWMQPFQAHTFFPLWCGYIVLVNASTFRRVGRCMLLNRPRYFLLLYPLSAGFWWCFEYLNRFVQNWYYLGAGELSAEAYLWRATVSFSTVLPAVLGTAEWLMSYPRCPAGLDRFVRIRFLHRKMWGWVLFCLAAGGLVGIGLWPDCLFPLVWVAPLLLIVALQMMCQETTIFSDTAHGDWRTLWVVALAALICGWFWEMWNFYSLAHWQYAVPFVQGVTLFHMPLLGYAGYLPFGLECLAVAELCLPRTCVGSLVSYGAPAAEADLAQRKPTVAER</sequence>
<feature type="transmembrane region" description="Helical" evidence="1">
    <location>
        <begin position="159"/>
        <end position="179"/>
    </location>
</feature>
<dbReference type="AlphaFoldDB" id="L7VX08"/>
<feature type="transmembrane region" description="Helical" evidence="1">
    <location>
        <begin position="59"/>
        <end position="81"/>
    </location>
</feature>
<protein>
    <submittedName>
        <fullName evidence="2">Uncharacterized protein</fullName>
    </submittedName>
</protein>
<keyword evidence="1" id="KW-0812">Transmembrane</keyword>
<feature type="transmembrane region" description="Helical" evidence="1">
    <location>
        <begin position="269"/>
        <end position="286"/>
    </location>
</feature>
<organism evidence="2">
    <name type="scientific">uncultured bacterium A1Q1_fos_560</name>
    <dbReference type="NCBI Taxonomy" id="1256584"/>
    <lineage>
        <taxon>Bacteria</taxon>
        <taxon>environmental samples</taxon>
    </lineage>
</organism>
<keyword evidence="1" id="KW-1133">Transmembrane helix</keyword>
<accession>L7VX08</accession>
<feature type="transmembrane region" description="Helical" evidence="1">
    <location>
        <begin position="93"/>
        <end position="116"/>
    </location>
</feature>
<feature type="transmembrane region" description="Helical" evidence="1">
    <location>
        <begin position="199"/>
        <end position="223"/>
    </location>
</feature>
<evidence type="ECO:0000313" key="2">
    <source>
        <dbReference type="EMBL" id="AGC72154.1"/>
    </source>
</evidence>
<name>L7VX08_9BACT</name>
<feature type="transmembrane region" description="Helical" evidence="1">
    <location>
        <begin position="128"/>
        <end position="147"/>
    </location>
</feature>
<evidence type="ECO:0000256" key="1">
    <source>
        <dbReference type="SAM" id="Phobius"/>
    </source>
</evidence>
<feature type="transmembrane region" description="Helical" evidence="1">
    <location>
        <begin position="329"/>
        <end position="349"/>
    </location>
</feature>
<feature type="transmembrane region" description="Helical" evidence="1">
    <location>
        <begin position="298"/>
        <end position="317"/>
    </location>
</feature>
<feature type="transmembrane region" description="Helical" evidence="1">
    <location>
        <begin position="244"/>
        <end position="263"/>
    </location>
</feature>
<reference evidence="2" key="1">
    <citation type="submission" date="2012-09" db="EMBL/GenBank/DDBJ databases">
        <title>Metagenomic Characterization of a Microbial Community in Wastewater Detects High Levels of Antibiotic Resistance.</title>
        <authorList>
            <person name="Abrams M."/>
            <person name="Caldwell A."/>
            <person name="Vandaei E."/>
            <person name="Lee W."/>
            <person name="Perrott J."/>
            <person name="Khan S.Y."/>
            <person name="Ta J."/>
            <person name="Romero D."/>
            <person name="Nguyen V."/>
            <person name="Pourmand N."/>
            <person name="Ouverney C.C."/>
        </authorList>
    </citation>
    <scope>NUCLEOTIDE SEQUENCE</scope>
</reference>